<dbReference type="KEGG" id="csem:103392018"/>
<reference evidence="13" key="3">
    <citation type="submission" date="2025-09" db="UniProtKB">
        <authorList>
            <consortium name="Ensembl"/>
        </authorList>
    </citation>
    <scope>IDENTIFICATION</scope>
</reference>
<evidence type="ECO:0000256" key="7">
    <source>
        <dbReference type="ARBA" id="ARBA00023157"/>
    </source>
</evidence>
<keyword evidence="4" id="KW-0677">Repeat</keyword>
<dbReference type="RefSeq" id="XP_008326758.1">
    <property type="nucleotide sequence ID" value="XM_008328536.3"/>
</dbReference>
<reference evidence="13 14" key="1">
    <citation type="journal article" date="2014" name="Nat. Genet.">
        <title>Whole-genome sequence of a flatfish provides insights into ZW sex chromosome evolution and adaptation to a benthic lifestyle.</title>
        <authorList>
            <person name="Chen S."/>
            <person name="Zhang G."/>
            <person name="Shao C."/>
            <person name="Huang Q."/>
            <person name="Liu G."/>
            <person name="Zhang P."/>
            <person name="Song W."/>
            <person name="An N."/>
            <person name="Chalopin D."/>
            <person name="Volff J.N."/>
            <person name="Hong Y."/>
            <person name="Li Q."/>
            <person name="Sha Z."/>
            <person name="Zhou H."/>
            <person name="Xie M."/>
            <person name="Yu Q."/>
            <person name="Liu Y."/>
            <person name="Xiang H."/>
            <person name="Wang N."/>
            <person name="Wu K."/>
            <person name="Yang C."/>
            <person name="Zhou Q."/>
            <person name="Liao X."/>
            <person name="Yang L."/>
            <person name="Hu Q."/>
            <person name="Zhang J."/>
            <person name="Meng L."/>
            <person name="Jin L."/>
            <person name="Tian Y."/>
            <person name="Lian J."/>
            <person name="Yang J."/>
            <person name="Miao G."/>
            <person name="Liu S."/>
            <person name="Liang Z."/>
            <person name="Yan F."/>
            <person name="Li Y."/>
            <person name="Sun B."/>
            <person name="Zhang H."/>
            <person name="Zhang J."/>
            <person name="Zhu Y."/>
            <person name="Du M."/>
            <person name="Zhao Y."/>
            <person name="Schartl M."/>
            <person name="Tang Q."/>
            <person name="Wang J."/>
        </authorList>
    </citation>
    <scope>NUCLEOTIDE SEQUENCE</scope>
</reference>
<accession>A0A3P8VIH5</accession>
<feature type="signal peptide" evidence="11">
    <location>
        <begin position="1"/>
        <end position="26"/>
    </location>
</feature>
<evidence type="ECO:0000256" key="8">
    <source>
        <dbReference type="ARBA" id="ARBA00023319"/>
    </source>
</evidence>
<feature type="transmembrane region" description="Helical" evidence="10">
    <location>
        <begin position="1082"/>
        <end position="1105"/>
    </location>
</feature>
<evidence type="ECO:0000256" key="9">
    <source>
        <dbReference type="SAM" id="MobiDB-lite"/>
    </source>
</evidence>
<keyword evidence="8" id="KW-0393">Immunoglobulin domain</keyword>
<evidence type="ECO:0000313" key="13">
    <source>
        <dbReference type="Ensembl" id="ENSCSEP00000015078.1"/>
    </source>
</evidence>
<feature type="domain" description="Ig-like" evidence="12">
    <location>
        <begin position="663"/>
        <end position="774"/>
    </location>
</feature>
<dbReference type="InterPro" id="IPR003598">
    <property type="entry name" value="Ig_sub2"/>
</dbReference>
<dbReference type="OrthoDB" id="9949420at2759"/>
<dbReference type="InterPro" id="IPR036179">
    <property type="entry name" value="Ig-like_dom_sf"/>
</dbReference>
<dbReference type="SMART" id="SM00406">
    <property type="entry name" value="IGv"/>
    <property type="match status" value="7"/>
</dbReference>
<evidence type="ECO:0000256" key="2">
    <source>
        <dbReference type="ARBA" id="ARBA00022692"/>
    </source>
</evidence>
<feature type="domain" description="Ig-like" evidence="12">
    <location>
        <begin position="425"/>
        <end position="541"/>
    </location>
</feature>
<dbReference type="InterPro" id="IPR051102">
    <property type="entry name" value="IgSF_V-set/TM_domain"/>
</dbReference>
<dbReference type="SUPFAM" id="SSF48726">
    <property type="entry name" value="Immunoglobulin"/>
    <property type="match status" value="8"/>
</dbReference>
<evidence type="ECO:0000256" key="5">
    <source>
        <dbReference type="ARBA" id="ARBA00022989"/>
    </source>
</evidence>
<dbReference type="CDD" id="cd00099">
    <property type="entry name" value="IgV"/>
    <property type="match status" value="3"/>
</dbReference>
<keyword evidence="14" id="KW-1185">Reference proteome</keyword>
<keyword evidence="6 10" id="KW-0472">Membrane</keyword>
<proteinExistence type="predicted"/>
<evidence type="ECO:0000256" key="4">
    <source>
        <dbReference type="ARBA" id="ARBA00022737"/>
    </source>
</evidence>
<dbReference type="InterPro" id="IPR013783">
    <property type="entry name" value="Ig-like_fold"/>
</dbReference>
<comment type="subcellular location">
    <subcellularLocation>
        <location evidence="1">Membrane</location>
        <topology evidence="1">Single-pass type I membrane protein</topology>
    </subcellularLocation>
</comment>
<dbReference type="GO" id="GO:0016020">
    <property type="term" value="C:membrane"/>
    <property type="evidence" value="ECO:0007669"/>
    <property type="project" value="UniProtKB-SubCell"/>
</dbReference>
<feature type="domain" description="Ig-like" evidence="12">
    <location>
        <begin position="546"/>
        <end position="648"/>
    </location>
</feature>
<feature type="domain" description="Ig-like" evidence="12">
    <location>
        <begin position="159"/>
        <end position="281"/>
    </location>
</feature>
<dbReference type="Ensembl" id="ENSCSET00000015258.1">
    <property type="protein sequence ID" value="ENSCSEP00000015078.1"/>
    <property type="gene ID" value="ENSCSEG00000009680.1"/>
</dbReference>
<evidence type="ECO:0000256" key="10">
    <source>
        <dbReference type="SAM" id="Phobius"/>
    </source>
</evidence>
<feature type="region of interest" description="Disordered" evidence="9">
    <location>
        <begin position="1111"/>
        <end position="1134"/>
    </location>
</feature>
<dbReference type="SMART" id="SM00409">
    <property type="entry name" value="IG"/>
    <property type="match status" value="8"/>
</dbReference>
<dbReference type="InterPro" id="IPR007110">
    <property type="entry name" value="Ig-like_dom"/>
</dbReference>
<dbReference type="InterPro" id="IPR013106">
    <property type="entry name" value="Ig_V-set"/>
</dbReference>
<keyword evidence="5 10" id="KW-1133">Transmembrane helix</keyword>
<feature type="chain" id="PRO_5018278644" evidence="11">
    <location>
        <begin position="27"/>
        <end position="1134"/>
    </location>
</feature>
<feature type="compositionally biased region" description="Basic and acidic residues" evidence="9">
    <location>
        <begin position="1121"/>
        <end position="1134"/>
    </location>
</feature>
<evidence type="ECO:0000256" key="3">
    <source>
        <dbReference type="ARBA" id="ARBA00022729"/>
    </source>
</evidence>
<dbReference type="InterPro" id="IPR003599">
    <property type="entry name" value="Ig_sub"/>
</dbReference>
<dbReference type="GeneTree" id="ENSGT00940000155177"/>
<evidence type="ECO:0000313" key="14">
    <source>
        <dbReference type="Proteomes" id="UP000265120"/>
    </source>
</evidence>
<evidence type="ECO:0000259" key="12">
    <source>
        <dbReference type="PROSITE" id="PS50835"/>
    </source>
</evidence>
<dbReference type="FunFam" id="2.60.40.10:FF:000191">
    <property type="entry name" value="Immunoglobulin superfamily member 3"/>
    <property type="match status" value="1"/>
</dbReference>
<dbReference type="OMA" id="FWQKETE"/>
<dbReference type="STRING" id="244447.ENSCSEP00000015078"/>
<keyword evidence="2 10" id="KW-0812">Transmembrane</keyword>
<dbReference type="Pfam" id="PF07686">
    <property type="entry name" value="V-set"/>
    <property type="match status" value="5"/>
</dbReference>
<dbReference type="PROSITE" id="PS50835">
    <property type="entry name" value="IG_LIKE"/>
    <property type="match status" value="7"/>
</dbReference>
<feature type="domain" description="Ig-like" evidence="12">
    <location>
        <begin position="789"/>
        <end position="924"/>
    </location>
</feature>
<dbReference type="PANTHER" id="PTHR12207">
    <property type="entry name" value="V-SET AND TRANSMEMBRANE DOMAIN-CONTAINING PROTEIN"/>
    <property type="match status" value="1"/>
</dbReference>
<keyword evidence="3 11" id="KW-0732">Signal</keyword>
<reference evidence="13" key="2">
    <citation type="submission" date="2025-08" db="UniProtKB">
        <authorList>
            <consortium name="Ensembl"/>
        </authorList>
    </citation>
    <scope>IDENTIFICATION</scope>
</reference>
<evidence type="ECO:0000256" key="11">
    <source>
        <dbReference type="SAM" id="SignalP"/>
    </source>
</evidence>
<feature type="domain" description="Ig-like" evidence="12">
    <location>
        <begin position="294"/>
        <end position="401"/>
    </location>
</feature>
<dbReference type="InParanoid" id="A0A3P8VIH5"/>
<evidence type="ECO:0000256" key="1">
    <source>
        <dbReference type="ARBA" id="ARBA00004479"/>
    </source>
</evidence>
<keyword evidence="7" id="KW-1015">Disulfide bond</keyword>
<organism evidence="13 14">
    <name type="scientific">Cynoglossus semilaevis</name>
    <name type="common">Tongue sole</name>
    <dbReference type="NCBI Taxonomy" id="244447"/>
    <lineage>
        <taxon>Eukaryota</taxon>
        <taxon>Metazoa</taxon>
        <taxon>Chordata</taxon>
        <taxon>Craniata</taxon>
        <taxon>Vertebrata</taxon>
        <taxon>Euteleostomi</taxon>
        <taxon>Actinopterygii</taxon>
        <taxon>Neopterygii</taxon>
        <taxon>Teleostei</taxon>
        <taxon>Neoteleostei</taxon>
        <taxon>Acanthomorphata</taxon>
        <taxon>Carangaria</taxon>
        <taxon>Pleuronectiformes</taxon>
        <taxon>Pleuronectoidei</taxon>
        <taxon>Cynoglossidae</taxon>
        <taxon>Cynoglossinae</taxon>
        <taxon>Cynoglossus</taxon>
    </lineage>
</organism>
<name>A0A3P8VIH5_CYNSE</name>
<dbReference type="GeneID" id="103392018"/>
<dbReference type="SMART" id="SM00408">
    <property type="entry name" value="IGc2"/>
    <property type="match status" value="5"/>
</dbReference>
<dbReference type="PANTHER" id="PTHR12207:SF25">
    <property type="entry name" value="IMMUNOGLOBULIN SUPERFAMILY MEMBER 2"/>
    <property type="match status" value="1"/>
</dbReference>
<dbReference type="Gene3D" id="2.60.40.10">
    <property type="entry name" value="Immunoglobulins"/>
    <property type="match status" value="8"/>
</dbReference>
<evidence type="ECO:0000256" key="6">
    <source>
        <dbReference type="ARBA" id="ARBA00023136"/>
    </source>
</evidence>
<dbReference type="Proteomes" id="UP000265120">
    <property type="component" value="Chromosome 16"/>
</dbReference>
<protein>
    <submittedName>
        <fullName evidence="13">Immunoglobulin superfamily, member 3-like</fullName>
    </submittedName>
</protein>
<sequence>MSWRLPSFKARSFLVCLALLLQTGEARVHTETQAGPLYRIVGTPLSISCVVSGFSNADAQKQFEFRITKPAKPTFPFNIISTGDAGFAYAMYSQRVSNGEITLKHVTPNSVLFEIKRLQKDDEGEYECYVINPEVVYDGIYEAKTTVKVIDNSLSVSSPVSSSLSYTEGDDLTLTCQASSNTIQHTHLSFAWYLRKDAEENTQPIISLNRDFTLSPGQGFEGRYQAGNIRLDKIGEATYRLTMAQLELSDQGRLYCQAQEWIQDPDGSWFTITQKEAAEITVDVKAREVIRDTSSLVVRISAQQTTLQEGQELSLSCYVDSHKLEERFLTVAWFRDGVELAHIGPTGVLSVGPEYSGREKEGELRAARIEGRHYRLILQPVRTEDKGEYICQAWPEERGLDGAFRKGNVQKSQISLLVSISATESSFSVEMQPTVSVKEGDRLTLGCKVKGVKGRLSVTWQYQPTSTAAAVFRNIISVNQEGVAETGSEFMTHKVSVQRPAADTFVLELDEVKPTDSGVYHCAVSEWKNNIKTSSQSQNSTVLVAPVETFVKVFLISRKTRVTVGEYVELLCRVRGPNVPVTLTWSLQRDASSVDNILTIYSDGSISWSEDQQGYQLKVENKVNEVAYYLLINSASHREAGNYQCRASAFLENVYKKLPPSNPVAVMVQNPVSKLVLTSSRTVTKDINSDVEINCSVGSASSTSSHYAVTWLHQHQSENRTIVSSDRDAFMTFGSKVELGSRQRISMRRTEGPSFKLTIRQAQISDNGFYVCEVVEWLQDPRGNWYQLPPVSQATKLKLNEPANDLKVRIKEQKLTVTEGQEVELQCDVVSGSFTPSFFYKIAWLYSGHSDLSMIVELDHTGLLRYAENKDLVGLQGRLGLRRPSQSSFTLRIQRAHEEDSGSYWCQVDQYQMNHQGQWQQKASDTAGPIRVAVNVAETNLSLLKHDLEQNVTRSENFIIPCHVTQQSSRESEFKVTWFWQKDTETKKRPIFVAYPNATLHDMMGNSNELRFGHPLPNQYSLTVTKPVPENNGLYSCEVEEWLPSLSHGWRKTAVETSGYLTVTVWAEEEPVPEPLCQSGHWIGILVAFAICSLLVILILVIKIFHSKASGGKQSGQSLWAEEHPLKTKPSADD</sequence>
<feature type="domain" description="Ig-like" evidence="12">
    <location>
        <begin position="929"/>
        <end position="1058"/>
    </location>
</feature>
<dbReference type="AlphaFoldDB" id="A0A3P8VIH5"/>
<dbReference type="FunFam" id="2.60.40.10:FF:000491">
    <property type="entry name" value="Immunoglobulin superfamily, member 3"/>
    <property type="match status" value="1"/>
</dbReference>